<dbReference type="Proteomes" id="UP001178461">
    <property type="component" value="Chromosome 12"/>
</dbReference>
<feature type="region of interest" description="Disordered" evidence="2">
    <location>
        <begin position="149"/>
        <end position="176"/>
    </location>
</feature>
<name>A0AA35L3N8_9SAUR</name>
<evidence type="ECO:0000313" key="3">
    <source>
        <dbReference type="EMBL" id="CAI5788549.1"/>
    </source>
</evidence>
<proteinExistence type="predicted"/>
<sequence>MASCLFLVPGFSFKMPLLEKQENSEQMLVKNETYLQILKNKDQRKRLVHEICTFLDSSQSVQEIDALRTENRKLKNANSRLRYKTKDWALKKEEYENEIERLSGEISNYLNVTNFWYEESELLNSQDKRILSEPRKHASTQTEGAFVLEKRTVETQTGEDGSSYVVEDSLSQDEFE</sequence>
<evidence type="ECO:0000256" key="2">
    <source>
        <dbReference type="SAM" id="MobiDB-lite"/>
    </source>
</evidence>
<dbReference type="EMBL" id="OX395137">
    <property type="protein sequence ID" value="CAI5788549.1"/>
    <property type="molecule type" value="Genomic_DNA"/>
</dbReference>
<keyword evidence="4" id="KW-1185">Reference proteome</keyword>
<evidence type="ECO:0000313" key="4">
    <source>
        <dbReference type="Proteomes" id="UP001178461"/>
    </source>
</evidence>
<gene>
    <name evidence="3" type="ORF">PODLI_1B002799</name>
</gene>
<organism evidence="3 4">
    <name type="scientific">Podarcis lilfordi</name>
    <name type="common">Lilford's wall lizard</name>
    <dbReference type="NCBI Taxonomy" id="74358"/>
    <lineage>
        <taxon>Eukaryota</taxon>
        <taxon>Metazoa</taxon>
        <taxon>Chordata</taxon>
        <taxon>Craniata</taxon>
        <taxon>Vertebrata</taxon>
        <taxon>Euteleostomi</taxon>
        <taxon>Lepidosauria</taxon>
        <taxon>Squamata</taxon>
        <taxon>Bifurcata</taxon>
        <taxon>Unidentata</taxon>
        <taxon>Episquamata</taxon>
        <taxon>Laterata</taxon>
        <taxon>Lacertibaenia</taxon>
        <taxon>Lacertidae</taxon>
        <taxon>Podarcis</taxon>
    </lineage>
</organism>
<reference evidence="3" key="1">
    <citation type="submission" date="2022-12" db="EMBL/GenBank/DDBJ databases">
        <authorList>
            <person name="Alioto T."/>
            <person name="Alioto T."/>
            <person name="Gomez Garrido J."/>
        </authorList>
    </citation>
    <scope>NUCLEOTIDE SEQUENCE</scope>
</reference>
<keyword evidence="1" id="KW-0175">Coiled coil</keyword>
<evidence type="ECO:0000256" key="1">
    <source>
        <dbReference type="SAM" id="Coils"/>
    </source>
</evidence>
<accession>A0AA35L3N8</accession>
<protein>
    <submittedName>
        <fullName evidence="3">Uncharacterized protein</fullName>
    </submittedName>
</protein>
<feature type="coiled-coil region" evidence="1">
    <location>
        <begin position="57"/>
        <end position="112"/>
    </location>
</feature>
<dbReference type="AlphaFoldDB" id="A0AA35L3N8"/>